<dbReference type="Proteomes" id="UP001163731">
    <property type="component" value="Unassembled WGS sequence"/>
</dbReference>
<gene>
    <name evidence="1" type="ORF">OMO38_00750</name>
</gene>
<protein>
    <submittedName>
        <fullName evidence="1">Uncharacterized protein</fullName>
    </submittedName>
</protein>
<comment type="caution">
    <text evidence="1">The sequence shown here is derived from an EMBL/GenBank/DDBJ whole genome shotgun (WGS) entry which is preliminary data.</text>
</comment>
<evidence type="ECO:0000313" key="1">
    <source>
        <dbReference type="EMBL" id="MCW3167042.1"/>
    </source>
</evidence>
<dbReference type="RefSeq" id="WP_264748339.1">
    <property type="nucleotide sequence ID" value="NZ_JAPDHW010000001.1"/>
</dbReference>
<sequence>MEYDTFSNGVYLPFFNDSKGMYLTGEHYRGLDLLLIPLNILVKTMFLCKELNDREVLLEGCIEFNEEVMEKLLSNQNFKVKARSYHFSLDFSIDSKIEIVIERITNVIKKITCRNIISGDDELFEETNLKFGLILTVTRVEYIKL</sequence>
<accession>A0ABT3HTB5</accession>
<proteinExistence type="predicted"/>
<keyword evidence="2" id="KW-1185">Reference proteome</keyword>
<reference evidence="1" key="1">
    <citation type="submission" date="2022-10" db="EMBL/GenBank/DDBJ databases">
        <title>Chryseobacterium babae sp. nov. isolated from the gut of the beetle Oryctes rhinoceros, and Chryseobacterium kimseyorum sp. nov., isolated from a stick insect rearing cage.</title>
        <authorList>
            <person name="Shelomi M."/>
            <person name="Han C.-J."/>
            <person name="Chen W.-M."/>
            <person name="Chen H.-K."/>
            <person name="Liaw S.-J."/>
            <person name="Muhle E."/>
            <person name="Clermont D."/>
        </authorList>
    </citation>
    <scope>NUCLEOTIDE SEQUENCE</scope>
    <source>
        <strain evidence="1">09-1422</strain>
    </source>
</reference>
<evidence type="ECO:0000313" key="2">
    <source>
        <dbReference type="Proteomes" id="UP001163731"/>
    </source>
</evidence>
<name>A0ABT3HTB5_9FLAO</name>
<organism evidence="1 2">
    <name type="scientific">Chryseobacterium kimseyorum</name>
    <dbReference type="NCBI Taxonomy" id="2984028"/>
    <lineage>
        <taxon>Bacteria</taxon>
        <taxon>Pseudomonadati</taxon>
        <taxon>Bacteroidota</taxon>
        <taxon>Flavobacteriia</taxon>
        <taxon>Flavobacteriales</taxon>
        <taxon>Weeksellaceae</taxon>
        <taxon>Chryseobacterium group</taxon>
        <taxon>Chryseobacterium</taxon>
    </lineage>
</organism>
<dbReference type="EMBL" id="JAPDHW010000001">
    <property type="protein sequence ID" value="MCW3167042.1"/>
    <property type="molecule type" value="Genomic_DNA"/>
</dbReference>